<keyword evidence="1" id="KW-1133">Transmembrane helix</keyword>
<keyword evidence="3" id="KW-1185">Reference proteome</keyword>
<dbReference type="Proteomes" id="UP001595783">
    <property type="component" value="Unassembled WGS sequence"/>
</dbReference>
<comment type="caution">
    <text evidence="2">The sequence shown here is derived from an EMBL/GenBank/DDBJ whole genome shotgun (WGS) entry which is preliminary data.</text>
</comment>
<keyword evidence="1" id="KW-0812">Transmembrane</keyword>
<gene>
    <name evidence="2" type="ORF">ACFOPX_04735</name>
</gene>
<name>A0ABV7ZH26_9HELI</name>
<evidence type="ECO:0008006" key="4">
    <source>
        <dbReference type="Google" id="ProtNLM"/>
    </source>
</evidence>
<feature type="transmembrane region" description="Helical" evidence="1">
    <location>
        <begin position="34"/>
        <end position="56"/>
    </location>
</feature>
<accession>A0ABV7ZH26</accession>
<dbReference type="RefSeq" id="WP_104753001.1">
    <property type="nucleotide sequence ID" value="NZ_FZMF01000071.1"/>
</dbReference>
<evidence type="ECO:0000313" key="3">
    <source>
        <dbReference type="Proteomes" id="UP001595783"/>
    </source>
</evidence>
<keyword evidence="1" id="KW-0472">Membrane</keyword>
<evidence type="ECO:0000256" key="1">
    <source>
        <dbReference type="SAM" id="Phobius"/>
    </source>
</evidence>
<proteinExistence type="predicted"/>
<feature type="transmembrane region" description="Helical" evidence="1">
    <location>
        <begin position="77"/>
        <end position="110"/>
    </location>
</feature>
<sequence length="303" mass="32599">MGGDLEGALKSVMGPQFEIKADSLLGKLGDKLKVFTQGLGVVLMGFGAGIAAGNLLGSFIDTQGDKQTQARMQKANLIGAGAGAAIGAASFGPIGALAGGFFGGILGTLIGGFSSKKVKTELFSSGIAFFNNATSKEIHAKFFKDMKETTTRTSWWGLVKKTSTRYWSEYARVGSYASDQIRKSLSTYEDLIEYLTGARKILSIKAGRYSSTSQALAQNIDAIIASAMKAPLEIEERVVDHLTSTYSGSEWYETIAGKAVYKYLEDLMRAREGVEDHAARKIIDNYTKSREVHKSKSLRGGIK</sequence>
<organism evidence="2 3">
    <name type="scientific">Helicobacter baculiformis</name>
    <dbReference type="NCBI Taxonomy" id="427351"/>
    <lineage>
        <taxon>Bacteria</taxon>
        <taxon>Pseudomonadati</taxon>
        <taxon>Campylobacterota</taxon>
        <taxon>Epsilonproteobacteria</taxon>
        <taxon>Campylobacterales</taxon>
        <taxon>Helicobacteraceae</taxon>
        <taxon>Helicobacter</taxon>
    </lineage>
</organism>
<evidence type="ECO:0000313" key="2">
    <source>
        <dbReference type="EMBL" id="MFC3847838.1"/>
    </source>
</evidence>
<protein>
    <recommendedName>
        <fullName evidence="4">Glycine zipper domain-containing protein</fullName>
    </recommendedName>
</protein>
<dbReference type="EMBL" id="JBHRZO010000021">
    <property type="protein sequence ID" value="MFC3847838.1"/>
    <property type="molecule type" value="Genomic_DNA"/>
</dbReference>
<reference evidence="3" key="1">
    <citation type="journal article" date="2019" name="Int. J. Syst. Evol. Microbiol.">
        <title>The Global Catalogue of Microorganisms (GCM) 10K type strain sequencing project: providing services to taxonomists for standard genome sequencing and annotation.</title>
        <authorList>
            <consortium name="The Broad Institute Genomics Platform"/>
            <consortium name="The Broad Institute Genome Sequencing Center for Infectious Disease"/>
            <person name="Wu L."/>
            <person name="Ma J."/>
        </authorList>
    </citation>
    <scope>NUCLEOTIDE SEQUENCE [LARGE SCALE GENOMIC DNA]</scope>
    <source>
        <strain evidence="3">CCUG 53816</strain>
    </source>
</reference>